<dbReference type="InterPro" id="IPR023799">
    <property type="entry name" value="RbfA_dom_sf"/>
</dbReference>
<sequence>MHYRKEKLESLIGQLLSKEIVRTIETPDALITIINVSLDDKLETAKVYVEIFPDSRGKEVKKELKEKARALRHFLVKKINIRKVPDIVFK</sequence>
<reference evidence="2 3" key="1">
    <citation type="journal article" date="2015" name="Nature">
        <title>rRNA introns, odd ribosomes, and small enigmatic genomes across a large radiation of phyla.</title>
        <authorList>
            <person name="Brown C.T."/>
            <person name="Hug L.A."/>
            <person name="Thomas B.C."/>
            <person name="Sharon I."/>
            <person name="Castelle C.J."/>
            <person name="Singh A."/>
            <person name="Wilkins M.J."/>
            <person name="Williams K.H."/>
            <person name="Banfield J.F."/>
        </authorList>
    </citation>
    <scope>NUCLEOTIDE SEQUENCE [LARGE SCALE GENOMIC DNA]</scope>
</reference>
<evidence type="ECO:0000256" key="1">
    <source>
        <dbReference type="ARBA" id="ARBA00022517"/>
    </source>
</evidence>
<organism evidence="2 3">
    <name type="scientific">Candidatus Wolfebacteria bacterium GW2011_GWC1_43_10</name>
    <dbReference type="NCBI Taxonomy" id="1619011"/>
    <lineage>
        <taxon>Bacteria</taxon>
        <taxon>Candidatus Wolfeibacteriota</taxon>
    </lineage>
</organism>
<dbReference type="GO" id="GO:0006364">
    <property type="term" value="P:rRNA processing"/>
    <property type="evidence" value="ECO:0007669"/>
    <property type="project" value="InterPro"/>
</dbReference>
<dbReference type="InterPro" id="IPR015946">
    <property type="entry name" value="KH_dom-like_a/b"/>
</dbReference>
<name>A0A0G1C714_9BACT</name>
<accession>A0A0G1C714</accession>
<dbReference type="Pfam" id="PF02033">
    <property type="entry name" value="RBFA"/>
    <property type="match status" value="1"/>
</dbReference>
<dbReference type="EMBL" id="LCFA01000023">
    <property type="protein sequence ID" value="KKS81352.1"/>
    <property type="molecule type" value="Genomic_DNA"/>
</dbReference>
<dbReference type="SUPFAM" id="SSF89919">
    <property type="entry name" value="Ribosome-binding factor A, RbfA"/>
    <property type="match status" value="1"/>
</dbReference>
<gene>
    <name evidence="2" type="ORF">UV58_C0023G0004</name>
</gene>
<dbReference type="Gene3D" id="3.30.300.20">
    <property type="match status" value="1"/>
</dbReference>
<keyword evidence="1" id="KW-0690">Ribosome biogenesis</keyword>
<proteinExistence type="predicted"/>
<dbReference type="AlphaFoldDB" id="A0A0G1C714"/>
<dbReference type="InterPro" id="IPR000238">
    <property type="entry name" value="RbfA"/>
</dbReference>
<dbReference type="Proteomes" id="UP000034810">
    <property type="component" value="Unassembled WGS sequence"/>
</dbReference>
<protein>
    <submittedName>
        <fullName evidence="2">Ribosome-binding factor A</fullName>
    </submittedName>
</protein>
<evidence type="ECO:0000313" key="3">
    <source>
        <dbReference type="Proteomes" id="UP000034810"/>
    </source>
</evidence>
<evidence type="ECO:0000313" key="2">
    <source>
        <dbReference type="EMBL" id="KKS81352.1"/>
    </source>
</evidence>
<comment type="caution">
    <text evidence="2">The sequence shown here is derived from an EMBL/GenBank/DDBJ whole genome shotgun (WGS) entry which is preliminary data.</text>
</comment>